<proteinExistence type="predicted"/>
<dbReference type="Proteomes" id="UP000664940">
    <property type="component" value="Unassembled WGS sequence"/>
</dbReference>
<gene>
    <name evidence="1" type="ORF">HJG60_008307</name>
</gene>
<dbReference type="EMBL" id="JABVXQ010000010">
    <property type="protein sequence ID" value="KAF6088482.1"/>
    <property type="molecule type" value="Genomic_DNA"/>
</dbReference>
<sequence length="156" mass="17523">MLLQLSQFFSLCPPPLRTPHSLRLLCSLFCTSYSHDYSVTTNFYILIPSPFWPSLPMPPSNNHQNVLCIYDSVSALLECLFCFLDSAVNSLVQVTSYAFWPRNSQVPPFPHSAPPLASSCPCHHSLGSSLFYQESSKTFIFTGVPLPLGFRKPFQD</sequence>
<protein>
    <submittedName>
        <fullName evidence="1">Uncharacterized protein</fullName>
    </submittedName>
</protein>
<dbReference type="AlphaFoldDB" id="A0A833Z452"/>
<reference evidence="1 2" key="1">
    <citation type="journal article" date="2020" name="Nature">
        <title>Six reference-quality genomes reveal evolution of bat adaptations.</title>
        <authorList>
            <person name="Jebb D."/>
            <person name="Huang Z."/>
            <person name="Pippel M."/>
            <person name="Hughes G.M."/>
            <person name="Lavrichenko K."/>
            <person name="Devanna P."/>
            <person name="Winkler S."/>
            <person name="Jermiin L.S."/>
            <person name="Skirmuntt E.C."/>
            <person name="Katzourakis A."/>
            <person name="Burkitt-Gray L."/>
            <person name="Ray D.A."/>
            <person name="Sullivan K.A.M."/>
            <person name="Roscito J.G."/>
            <person name="Kirilenko B.M."/>
            <person name="Davalos L.M."/>
            <person name="Corthals A.P."/>
            <person name="Power M.L."/>
            <person name="Jones G."/>
            <person name="Ransome R.D."/>
            <person name="Dechmann D.K.N."/>
            <person name="Locatelli A.G."/>
            <person name="Puechmaille S.J."/>
            <person name="Fedrigo O."/>
            <person name="Jarvis E.D."/>
            <person name="Hiller M."/>
            <person name="Vernes S.C."/>
            <person name="Myers E.W."/>
            <person name="Teeling E.C."/>
        </authorList>
    </citation>
    <scope>NUCLEOTIDE SEQUENCE [LARGE SCALE GENOMIC DNA]</scope>
    <source>
        <strain evidence="1">Bat1K_MPI-CBG_1</strain>
    </source>
</reference>
<organism evidence="1 2">
    <name type="scientific">Phyllostomus discolor</name>
    <name type="common">pale spear-nosed bat</name>
    <dbReference type="NCBI Taxonomy" id="89673"/>
    <lineage>
        <taxon>Eukaryota</taxon>
        <taxon>Metazoa</taxon>
        <taxon>Chordata</taxon>
        <taxon>Craniata</taxon>
        <taxon>Vertebrata</taxon>
        <taxon>Euteleostomi</taxon>
        <taxon>Mammalia</taxon>
        <taxon>Eutheria</taxon>
        <taxon>Laurasiatheria</taxon>
        <taxon>Chiroptera</taxon>
        <taxon>Yangochiroptera</taxon>
        <taxon>Phyllostomidae</taxon>
        <taxon>Phyllostominae</taxon>
        <taxon>Phyllostomus</taxon>
    </lineage>
</organism>
<evidence type="ECO:0000313" key="1">
    <source>
        <dbReference type="EMBL" id="KAF6088482.1"/>
    </source>
</evidence>
<name>A0A833Z452_9CHIR</name>
<comment type="caution">
    <text evidence="1">The sequence shown here is derived from an EMBL/GenBank/DDBJ whole genome shotgun (WGS) entry which is preliminary data.</text>
</comment>
<accession>A0A833Z452</accession>
<evidence type="ECO:0000313" key="2">
    <source>
        <dbReference type="Proteomes" id="UP000664940"/>
    </source>
</evidence>